<reference evidence="6 7" key="1">
    <citation type="submission" date="2017-03" db="EMBL/GenBank/DDBJ databases">
        <authorList>
            <person name="Afonso C.L."/>
            <person name="Miller P.J."/>
            <person name="Scott M.A."/>
            <person name="Spackman E."/>
            <person name="Goraichik I."/>
            <person name="Dimitrov K.M."/>
            <person name="Suarez D.L."/>
            <person name="Swayne D.E."/>
        </authorList>
    </citation>
    <scope>NUCLEOTIDE SEQUENCE [LARGE SCALE GENOMIC DNA]</scope>
    <source>
        <strain evidence="6 7">CECT 7745</strain>
    </source>
</reference>
<dbReference type="PANTHER" id="PTHR30579">
    <property type="entry name" value="TRANSCRIPTIONAL REGULATOR"/>
    <property type="match status" value="1"/>
</dbReference>
<dbReference type="SUPFAM" id="SSF53850">
    <property type="entry name" value="Periplasmic binding protein-like II"/>
    <property type="match status" value="1"/>
</dbReference>
<keyword evidence="4" id="KW-0804">Transcription</keyword>
<dbReference type="InterPro" id="IPR050176">
    <property type="entry name" value="LTTR"/>
</dbReference>
<proteinExistence type="inferred from homology"/>
<dbReference type="GO" id="GO:0003700">
    <property type="term" value="F:DNA-binding transcription factor activity"/>
    <property type="evidence" value="ECO:0007669"/>
    <property type="project" value="InterPro"/>
</dbReference>
<dbReference type="GO" id="GO:0003677">
    <property type="term" value="F:DNA binding"/>
    <property type="evidence" value="ECO:0007669"/>
    <property type="project" value="UniProtKB-KW"/>
</dbReference>
<evidence type="ECO:0000256" key="1">
    <source>
        <dbReference type="ARBA" id="ARBA00009437"/>
    </source>
</evidence>
<dbReference type="AlphaFoldDB" id="A0A1X7BWZ9"/>
<accession>A0A1X7BWZ9</accession>
<dbReference type="Pfam" id="PF03466">
    <property type="entry name" value="LysR_substrate"/>
    <property type="match status" value="1"/>
</dbReference>
<dbReference type="Gene3D" id="1.10.10.10">
    <property type="entry name" value="Winged helix-like DNA-binding domain superfamily/Winged helix DNA-binding domain"/>
    <property type="match status" value="1"/>
</dbReference>
<keyword evidence="7" id="KW-1185">Reference proteome</keyword>
<dbReference type="Pfam" id="PF00126">
    <property type="entry name" value="HTH_1"/>
    <property type="match status" value="1"/>
</dbReference>
<dbReference type="Proteomes" id="UP000193224">
    <property type="component" value="Unassembled WGS sequence"/>
</dbReference>
<organism evidence="6 7">
    <name type="scientific">Roseovarius aestuarii</name>
    <dbReference type="NCBI Taxonomy" id="475083"/>
    <lineage>
        <taxon>Bacteria</taxon>
        <taxon>Pseudomonadati</taxon>
        <taxon>Pseudomonadota</taxon>
        <taxon>Alphaproteobacteria</taxon>
        <taxon>Rhodobacterales</taxon>
        <taxon>Roseobacteraceae</taxon>
        <taxon>Roseovarius</taxon>
    </lineage>
</organism>
<keyword evidence="3" id="KW-0238">DNA-binding</keyword>
<name>A0A1X7BWZ9_9RHOB</name>
<dbReference type="InterPro" id="IPR000847">
    <property type="entry name" value="LysR_HTH_N"/>
</dbReference>
<sequence>MQAYVSWRKQGDISMIDWDHWRTILAVFRTGTYTGAARMLRLDATTVGRRVKSLEQRLGHRLFIRDGDRFYPTKECEPLLAHVEAAAEALRDAEQANPMPDHGAIWRDMRMTAPPFLISYLFAPAVGRLSARRRIRVELVGTASKAGLQRREADIALRIEDRPGEIRDHDPRIEAEQVGEIPYAVYRPASEPDDDLPWAGLMPRHVRTSGEEVMMNLAGEHGFRFRVQQFDALCEIVAGGAARAMLPRFIGERDERLAVASQVVLRQPLWMLYHQQDGAVPHLKIARAWIDEVVQEGL</sequence>
<dbReference type="SUPFAM" id="SSF46785">
    <property type="entry name" value="Winged helix' DNA-binding domain"/>
    <property type="match status" value="1"/>
</dbReference>
<dbReference type="Gene3D" id="3.40.190.10">
    <property type="entry name" value="Periplasmic binding protein-like II"/>
    <property type="match status" value="1"/>
</dbReference>
<feature type="domain" description="HTH lysR-type" evidence="5">
    <location>
        <begin position="16"/>
        <end position="73"/>
    </location>
</feature>
<evidence type="ECO:0000256" key="4">
    <source>
        <dbReference type="ARBA" id="ARBA00023163"/>
    </source>
</evidence>
<protein>
    <submittedName>
        <fullName evidence="6">Chromosome replication initiation inhibitor protein</fullName>
    </submittedName>
</protein>
<dbReference type="InterPro" id="IPR036388">
    <property type="entry name" value="WH-like_DNA-bd_sf"/>
</dbReference>
<dbReference type="InterPro" id="IPR005119">
    <property type="entry name" value="LysR_subst-bd"/>
</dbReference>
<gene>
    <name evidence="6" type="ORF">ROA7745_04041</name>
</gene>
<evidence type="ECO:0000313" key="7">
    <source>
        <dbReference type="Proteomes" id="UP000193224"/>
    </source>
</evidence>
<dbReference type="EMBL" id="FWXB01000021">
    <property type="protein sequence ID" value="SMC14176.1"/>
    <property type="molecule type" value="Genomic_DNA"/>
</dbReference>
<evidence type="ECO:0000313" key="6">
    <source>
        <dbReference type="EMBL" id="SMC14176.1"/>
    </source>
</evidence>
<evidence type="ECO:0000259" key="5">
    <source>
        <dbReference type="PROSITE" id="PS50931"/>
    </source>
</evidence>
<keyword evidence="2" id="KW-0805">Transcription regulation</keyword>
<dbReference type="InterPro" id="IPR036390">
    <property type="entry name" value="WH_DNA-bd_sf"/>
</dbReference>
<dbReference type="PANTHER" id="PTHR30579:SF3">
    <property type="entry name" value="TRANSCRIPTIONAL REGULATORY PROTEIN"/>
    <property type="match status" value="1"/>
</dbReference>
<dbReference type="PROSITE" id="PS50931">
    <property type="entry name" value="HTH_LYSR"/>
    <property type="match status" value="1"/>
</dbReference>
<evidence type="ECO:0000256" key="2">
    <source>
        <dbReference type="ARBA" id="ARBA00023015"/>
    </source>
</evidence>
<comment type="similarity">
    <text evidence="1">Belongs to the LysR transcriptional regulatory family.</text>
</comment>
<evidence type="ECO:0000256" key="3">
    <source>
        <dbReference type="ARBA" id="ARBA00023125"/>
    </source>
</evidence>